<accession>A0A645AND9</accession>
<dbReference type="SUPFAM" id="SSF51569">
    <property type="entry name" value="Aldolase"/>
    <property type="match status" value="1"/>
</dbReference>
<dbReference type="EMBL" id="VSSQ01014511">
    <property type="protein sequence ID" value="MPM53811.1"/>
    <property type="molecule type" value="Genomic_DNA"/>
</dbReference>
<dbReference type="InterPro" id="IPR000891">
    <property type="entry name" value="PYR_CT"/>
</dbReference>
<dbReference type="Gene3D" id="3.20.20.70">
    <property type="entry name" value="Aldolase class I"/>
    <property type="match status" value="1"/>
</dbReference>
<evidence type="ECO:0000259" key="1">
    <source>
        <dbReference type="PROSITE" id="PS50991"/>
    </source>
</evidence>
<dbReference type="PANTHER" id="PTHR43778">
    <property type="entry name" value="PYRUVATE CARBOXYLASE"/>
    <property type="match status" value="1"/>
</dbReference>
<dbReference type="InterPro" id="IPR000089">
    <property type="entry name" value="Biotin_lipoyl"/>
</dbReference>
<dbReference type="PROSITE" id="PS50991">
    <property type="entry name" value="PYR_CT"/>
    <property type="match status" value="1"/>
</dbReference>
<dbReference type="Pfam" id="PF02436">
    <property type="entry name" value="PYC_OADA"/>
    <property type="match status" value="1"/>
</dbReference>
<dbReference type="GO" id="GO:0004736">
    <property type="term" value="F:pyruvate carboxylase activity"/>
    <property type="evidence" value="ECO:0007669"/>
    <property type="project" value="TreeGrafter"/>
</dbReference>
<dbReference type="InterPro" id="IPR003379">
    <property type="entry name" value="Carboxylase_cons_dom"/>
</dbReference>
<dbReference type="SUPFAM" id="SSF51230">
    <property type="entry name" value="Single hybrid motif"/>
    <property type="match status" value="1"/>
</dbReference>
<dbReference type="Gene3D" id="2.40.50.100">
    <property type="match status" value="1"/>
</dbReference>
<protein>
    <recommendedName>
        <fullName evidence="1">Pyruvate carboxyltransferase domain-containing protein</fullName>
    </recommendedName>
</protein>
<proteinExistence type="predicted"/>
<comment type="caution">
    <text evidence="2">The sequence shown here is derived from an EMBL/GenBank/DDBJ whole genome shotgun (WGS) entry which is preliminary data.</text>
</comment>
<reference evidence="2" key="1">
    <citation type="submission" date="2019-08" db="EMBL/GenBank/DDBJ databases">
        <authorList>
            <person name="Kucharzyk K."/>
            <person name="Murdoch R.W."/>
            <person name="Higgins S."/>
            <person name="Loffler F."/>
        </authorList>
    </citation>
    <scope>NUCLEOTIDE SEQUENCE</scope>
</reference>
<dbReference type="GO" id="GO:0005737">
    <property type="term" value="C:cytoplasm"/>
    <property type="evidence" value="ECO:0007669"/>
    <property type="project" value="TreeGrafter"/>
</dbReference>
<dbReference type="GO" id="GO:0006094">
    <property type="term" value="P:gluconeogenesis"/>
    <property type="evidence" value="ECO:0007669"/>
    <property type="project" value="TreeGrafter"/>
</dbReference>
<name>A0A645AND9_9ZZZZ</name>
<feature type="domain" description="Pyruvate carboxyltransferase" evidence="1">
    <location>
        <begin position="4"/>
        <end position="268"/>
    </location>
</feature>
<dbReference type="PANTHER" id="PTHR43778:SF2">
    <property type="entry name" value="PYRUVATE CARBOXYLASE, MITOCHONDRIAL"/>
    <property type="match status" value="1"/>
</dbReference>
<dbReference type="Pfam" id="PF00682">
    <property type="entry name" value="HMGL-like"/>
    <property type="match status" value="1"/>
</dbReference>
<dbReference type="InterPro" id="IPR055268">
    <property type="entry name" value="PCB-like"/>
</dbReference>
<dbReference type="InterPro" id="IPR011053">
    <property type="entry name" value="Single_hybrid_motif"/>
</dbReference>
<dbReference type="AlphaFoldDB" id="A0A645AND9"/>
<dbReference type="SUPFAM" id="SSF89000">
    <property type="entry name" value="post-HMGL domain-like"/>
    <property type="match status" value="1"/>
</dbReference>
<dbReference type="Pfam" id="PF00364">
    <property type="entry name" value="Biotin_lipoyl"/>
    <property type="match status" value="1"/>
</dbReference>
<gene>
    <name evidence="2" type="ORF">SDC9_100580</name>
</gene>
<sequence>MAREIKFSLVYRDMWQSSGKYVPMVHQLTEIAPVIIEMGCFDRVETNGGAFEQVNLLFGENPNKAVREWTAPFNKVGIQTHMLERGLNALRMNPVPADVRELMYKVKAKQGTNISRSFCGLNDHRNLELSVKYAKSGGMISQVALSITYSPVHTVEYYMGLVDKVVSYGCDEICLKDMAGIGRPAFLGRLTKAIKDKYPHIVVEYHGHTGPGFSVASMLEVARAGADYLDVAMEPLSWGMVHPDVITIQSMLKDAGFKVKDINMDAYMEARRLTQSYMDDYLGYFIDPSNKVMTSLLVGCGLPGGMMGSMMADLKGFHGAINSSLRNQGKKELQLNELVVMLFQEVEYVWPRLGYPPLVTPFSQYVKNIALMNLMHILKGEPRWSTIDKDTWNMILGKTGKLPGELAPEIIQIAKEKGMEFYTGNPQDAFPNELDKFRKEMKENNWDLGQDDEELFEFAMHERQYRDYKSGVAKQRFNQELEAAKAKAGAPIIVTRPVVEMPKVDVEKIMERFPNAKPVQSTVKGQVIWQYDLMDASSAPNIGETVEEGKTLCFVQAFYGMEEIKPSFSGKIVAICAKQGDTVAKGEIVAFVE</sequence>
<organism evidence="2">
    <name type="scientific">bioreactor metagenome</name>
    <dbReference type="NCBI Taxonomy" id="1076179"/>
    <lineage>
        <taxon>unclassified sequences</taxon>
        <taxon>metagenomes</taxon>
        <taxon>ecological metagenomes</taxon>
    </lineage>
</organism>
<evidence type="ECO:0000313" key="2">
    <source>
        <dbReference type="EMBL" id="MPM53811.1"/>
    </source>
</evidence>
<dbReference type="InterPro" id="IPR013785">
    <property type="entry name" value="Aldolase_TIM"/>
</dbReference>